<evidence type="ECO:0000313" key="6">
    <source>
        <dbReference type="EMBL" id="KAF5785067.1"/>
    </source>
</evidence>
<dbReference type="EMBL" id="CM007899">
    <property type="protein sequence ID" value="OTG09974.1"/>
    <property type="molecule type" value="Genomic_DNA"/>
</dbReference>
<dbReference type="SUPFAM" id="SSF49503">
    <property type="entry name" value="Cupredoxins"/>
    <property type="match status" value="1"/>
</dbReference>
<dbReference type="InParanoid" id="A0A251TGG2"/>
<name>A0A251TGG2_HELAN</name>
<dbReference type="CDD" id="cd04216">
    <property type="entry name" value="Phytocyanin"/>
    <property type="match status" value="1"/>
</dbReference>
<reference evidence="6 8" key="1">
    <citation type="journal article" date="2017" name="Nature">
        <title>The sunflower genome provides insights into oil metabolism, flowering and Asterid evolution.</title>
        <authorList>
            <person name="Badouin H."/>
            <person name="Gouzy J."/>
            <person name="Grassa C.J."/>
            <person name="Murat F."/>
            <person name="Staton S.E."/>
            <person name="Cottret L."/>
            <person name="Lelandais-Briere C."/>
            <person name="Owens G.L."/>
            <person name="Carrere S."/>
            <person name="Mayjonade B."/>
            <person name="Legrand L."/>
            <person name="Gill N."/>
            <person name="Kane N.C."/>
            <person name="Bowers J.E."/>
            <person name="Hubner S."/>
            <person name="Bellec A."/>
            <person name="Berard A."/>
            <person name="Berges H."/>
            <person name="Blanchet N."/>
            <person name="Boniface M.C."/>
            <person name="Brunel D."/>
            <person name="Catrice O."/>
            <person name="Chaidir N."/>
            <person name="Claudel C."/>
            <person name="Donnadieu C."/>
            <person name="Faraut T."/>
            <person name="Fievet G."/>
            <person name="Helmstetter N."/>
            <person name="King M."/>
            <person name="Knapp S.J."/>
            <person name="Lai Z."/>
            <person name="Le Paslier M.C."/>
            <person name="Lippi Y."/>
            <person name="Lorenzon L."/>
            <person name="Mandel J.R."/>
            <person name="Marage G."/>
            <person name="Marchand G."/>
            <person name="Marquand E."/>
            <person name="Bret-Mestries E."/>
            <person name="Morien E."/>
            <person name="Nambeesan S."/>
            <person name="Nguyen T."/>
            <person name="Pegot-Espagnet P."/>
            <person name="Pouilly N."/>
            <person name="Raftis F."/>
            <person name="Sallet E."/>
            <person name="Schiex T."/>
            <person name="Thomas J."/>
            <person name="Vandecasteele C."/>
            <person name="Vares D."/>
            <person name="Vear F."/>
            <person name="Vautrin S."/>
            <person name="Crespi M."/>
            <person name="Mangin B."/>
            <person name="Burke J.M."/>
            <person name="Salse J."/>
            <person name="Munos S."/>
            <person name="Vincourt P."/>
            <person name="Rieseberg L.H."/>
            <person name="Langlade N.B."/>
        </authorList>
    </citation>
    <scope>NUCLEOTIDE SEQUENCE [LARGE SCALE GENOMIC DNA]</scope>
    <source>
        <strain evidence="8">cv. SF193</strain>
        <tissue evidence="6">Leaves</tissue>
    </source>
</reference>
<proteinExistence type="predicted"/>
<accession>A0A251TGG2</accession>
<dbReference type="PROSITE" id="PS51485">
    <property type="entry name" value="PHYTOCYANIN"/>
    <property type="match status" value="1"/>
</dbReference>
<dbReference type="InterPro" id="IPR039391">
    <property type="entry name" value="Phytocyanin-like"/>
</dbReference>
<evidence type="ECO:0000313" key="7">
    <source>
        <dbReference type="EMBL" id="OTG09974.1"/>
    </source>
</evidence>
<evidence type="ECO:0000256" key="1">
    <source>
        <dbReference type="ARBA" id="ARBA00022723"/>
    </source>
</evidence>
<evidence type="ECO:0000259" key="5">
    <source>
        <dbReference type="PROSITE" id="PS51485"/>
    </source>
</evidence>
<reference evidence="7" key="2">
    <citation type="submission" date="2017-02" db="EMBL/GenBank/DDBJ databases">
        <title>Sunflower complete genome.</title>
        <authorList>
            <person name="Langlade N."/>
            <person name="Munos S."/>
        </authorList>
    </citation>
    <scope>NUCLEOTIDE SEQUENCE [LARGE SCALE GENOMIC DNA]</scope>
    <source>
        <tissue evidence="7">Leaves</tissue>
    </source>
</reference>
<dbReference type="PANTHER" id="PTHR33021">
    <property type="entry name" value="BLUE COPPER PROTEIN"/>
    <property type="match status" value="1"/>
</dbReference>
<keyword evidence="1" id="KW-0479">Metal-binding</keyword>
<dbReference type="PANTHER" id="PTHR33021:SF387">
    <property type="entry name" value="PHYTOCYANIN DOMAIN, CUPREDOXIN"/>
    <property type="match status" value="1"/>
</dbReference>
<evidence type="ECO:0000256" key="2">
    <source>
        <dbReference type="ARBA" id="ARBA00023180"/>
    </source>
</evidence>
<feature type="transmembrane region" description="Helical" evidence="4">
    <location>
        <begin position="13"/>
        <end position="31"/>
    </location>
</feature>
<dbReference type="GO" id="GO:0046872">
    <property type="term" value="F:metal ion binding"/>
    <property type="evidence" value="ECO:0007669"/>
    <property type="project" value="UniProtKB-KW"/>
</dbReference>
<evidence type="ECO:0000313" key="8">
    <source>
        <dbReference type="Proteomes" id="UP000215914"/>
    </source>
</evidence>
<dbReference type="EMBL" id="MNCJ02000325">
    <property type="protein sequence ID" value="KAF5785067.1"/>
    <property type="molecule type" value="Genomic_DNA"/>
</dbReference>
<feature type="region of interest" description="Disordered" evidence="3">
    <location>
        <begin position="133"/>
        <end position="178"/>
    </location>
</feature>
<dbReference type="Pfam" id="PF02298">
    <property type="entry name" value="Cu_bind_like"/>
    <property type="match status" value="1"/>
</dbReference>
<evidence type="ECO:0000256" key="4">
    <source>
        <dbReference type="SAM" id="Phobius"/>
    </source>
</evidence>
<dbReference type="FunFam" id="2.60.40.420:FF:000003">
    <property type="entry name" value="Blue copper"/>
    <property type="match status" value="1"/>
</dbReference>
<dbReference type="InterPro" id="IPR003245">
    <property type="entry name" value="Phytocyanin_dom"/>
</dbReference>
<reference evidence="6" key="3">
    <citation type="submission" date="2020-06" db="EMBL/GenBank/DDBJ databases">
        <title>Helianthus annuus Genome sequencing and assembly Release 2.</title>
        <authorList>
            <person name="Gouzy J."/>
            <person name="Langlade N."/>
            <person name="Munos S."/>
        </authorList>
    </citation>
    <scope>NUCLEOTIDE SEQUENCE</scope>
    <source>
        <tissue evidence="6">Leaves</tissue>
    </source>
</reference>
<dbReference type="GO" id="GO:0009055">
    <property type="term" value="F:electron transfer activity"/>
    <property type="evidence" value="ECO:0007669"/>
    <property type="project" value="InterPro"/>
</dbReference>
<dbReference type="STRING" id="4232.A0A251TGG2"/>
<keyword evidence="2" id="KW-0325">Glycoprotein</keyword>
<dbReference type="OMA" id="CTKKTLA"/>
<feature type="compositionally biased region" description="Pro residues" evidence="3">
    <location>
        <begin position="136"/>
        <end position="147"/>
    </location>
</feature>
<gene>
    <name evidence="7" type="ORF">HannXRQ_Chr10g0282431</name>
    <name evidence="6" type="ORF">HanXRQr2_Chr10g0424231</name>
</gene>
<keyword evidence="4" id="KW-1133">Transmembrane helix</keyword>
<organism evidence="7 8">
    <name type="scientific">Helianthus annuus</name>
    <name type="common">Common sunflower</name>
    <dbReference type="NCBI Taxonomy" id="4232"/>
    <lineage>
        <taxon>Eukaryota</taxon>
        <taxon>Viridiplantae</taxon>
        <taxon>Streptophyta</taxon>
        <taxon>Embryophyta</taxon>
        <taxon>Tracheophyta</taxon>
        <taxon>Spermatophyta</taxon>
        <taxon>Magnoliopsida</taxon>
        <taxon>eudicotyledons</taxon>
        <taxon>Gunneridae</taxon>
        <taxon>Pentapetalae</taxon>
        <taxon>asterids</taxon>
        <taxon>campanulids</taxon>
        <taxon>Asterales</taxon>
        <taxon>Asteraceae</taxon>
        <taxon>Asteroideae</taxon>
        <taxon>Heliantheae alliance</taxon>
        <taxon>Heliantheae</taxon>
        <taxon>Helianthus</taxon>
    </lineage>
</organism>
<dbReference type="GO" id="GO:0005886">
    <property type="term" value="C:plasma membrane"/>
    <property type="evidence" value="ECO:0000318"/>
    <property type="project" value="GO_Central"/>
</dbReference>
<dbReference type="Proteomes" id="UP000215914">
    <property type="component" value="Chromosome 10"/>
</dbReference>
<dbReference type="OrthoDB" id="1933492at2759"/>
<evidence type="ECO:0000256" key="3">
    <source>
        <dbReference type="SAM" id="MobiDB-lite"/>
    </source>
</evidence>
<dbReference type="AlphaFoldDB" id="A0A251TGG2"/>
<dbReference type="InterPro" id="IPR008972">
    <property type="entry name" value="Cupredoxin"/>
</dbReference>
<protein>
    <submittedName>
        <fullName evidence="6">Phytocyanin domain, cupredoxin</fullName>
    </submittedName>
    <submittedName>
        <fullName evidence="7">Putative cupredoxin superfamily protein</fullName>
    </submittedName>
</protein>
<keyword evidence="8" id="KW-1185">Reference proteome</keyword>
<keyword evidence="4" id="KW-0812">Transmembrane</keyword>
<dbReference type="Gramene" id="mRNA:HanXRQr2_Chr10g0424231">
    <property type="protein sequence ID" value="mRNA:HanXRQr2_Chr10g0424231"/>
    <property type="gene ID" value="HanXRQr2_Chr10g0424231"/>
</dbReference>
<dbReference type="Gene3D" id="2.60.40.420">
    <property type="entry name" value="Cupredoxins - blue copper proteins"/>
    <property type="match status" value="1"/>
</dbReference>
<feature type="domain" description="Phytocyanin" evidence="5">
    <location>
        <begin position="33"/>
        <end position="134"/>
    </location>
</feature>
<feature type="compositionally biased region" description="Low complexity" evidence="3">
    <location>
        <begin position="148"/>
        <end position="157"/>
    </location>
</feature>
<keyword evidence="4" id="KW-0472">Membrane</keyword>
<sequence length="208" mass="22147">MGFFLENLTAKKMLLFVLLMIDIGSSVMMVTGEVYKVGDSAGWTADSNSNYADWASSKTFHVDDVLLFEYNATKDNVILVTLPDFRSCNTSAPLKMYNSGNDSFTIKSGGHYFFTSNFSGHCQGGQKLDVRVLKPSSPPTTPPPSPTTSPSLSPSPSASHAAAGPVESKGVAPSPTQSKGATYDPKWLLVNTLGVTISSLVVLVHGYA</sequence>